<dbReference type="InterPro" id="IPR002401">
    <property type="entry name" value="Cyt_P450_E_grp-I"/>
</dbReference>
<comment type="subcellular location">
    <subcellularLocation>
        <location evidence="1">Membrane</location>
        <topology evidence="1">Single-pass membrane protein</topology>
    </subcellularLocation>
</comment>
<keyword evidence="5" id="KW-0472">Membrane</keyword>
<protein>
    <recommendedName>
        <fullName evidence="11">Cytochrome P450</fullName>
    </recommendedName>
</protein>
<dbReference type="CDD" id="cd11043">
    <property type="entry name" value="CYP90-like"/>
    <property type="match status" value="1"/>
</dbReference>
<dbReference type="InterPro" id="IPR001128">
    <property type="entry name" value="Cyt_P450"/>
</dbReference>
<keyword evidence="4 7" id="KW-0479">Metal-binding</keyword>
<feature type="chain" id="PRO_5047396686" description="Cytochrome P450" evidence="8">
    <location>
        <begin position="23"/>
        <end position="476"/>
    </location>
</feature>
<dbReference type="SUPFAM" id="SSF48264">
    <property type="entry name" value="Cytochrome P450"/>
    <property type="match status" value="1"/>
</dbReference>
<gene>
    <name evidence="9" type="ORF">CITCOLO1_LOCUS9617</name>
</gene>
<evidence type="ECO:0000256" key="6">
    <source>
        <dbReference type="ARBA" id="ARBA00023004"/>
    </source>
</evidence>
<dbReference type="PANTHER" id="PTHR24286:SF190">
    <property type="entry name" value="CYTOCHROME P450"/>
    <property type="match status" value="1"/>
</dbReference>
<dbReference type="InterPro" id="IPR036396">
    <property type="entry name" value="Cyt_P450_sf"/>
</dbReference>
<dbReference type="PRINTS" id="PR00463">
    <property type="entry name" value="EP450I"/>
</dbReference>
<reference evidence="9 10" key="1">
    <citation type="submission" date="2024-03" db="EMBL/GenBank/DDBJ databases">
        <authorList>
            <person name="Gkanogiannis A."/>
            <person name="Becerra Lopez-Lavalle L."/>
        </authorList>
    </citation>
    <scope>NUCLEOTIDE SEQUENCE [LARGE SCALE GENOMIC DNA]</scope>
</reference>
<dbReference type="PROSITE" id="PS00086">
    <property type="entry name" value="CYTOCHROME_P450"/>
    <property type="match status" value="1"/>
</dbReference>
<feature type="signal peptide" evidence="8">
    <location>
        <begin position="1"/>
        <end position="22"/>
    </location>
</feature>
<keyword evidence="7" id="KW-0349">Heme</keyword>
<comment type="similarity">
    <text evidence="2 7">Belongs to the cytochrome P450 family.</text>
</comment>
<evidence type="ECO:0000256" key="7">
    <source>
        <dbReference type="RuleBase" id="RU000461"/>
    </source>
</evidence>
<dbReference type="Proteomes" id="UP001642487">
    <property type="component" value="Chromosome 3"/>
</dbReference>
<keyword evidence="5" id="KW-1133">Transmembrane helix</keyword>
<evidence type="ECO:0000256" key="1">
    <source>
        <dbReference type="ARBA" id="ARBA00004167"/>
    </source>
</evidence>
<dbReference type="EMBL" id="OZ021737">
    <property type="protein sequence ID" value="CAK9317702.1"/>
    <property type="molecule type" value="Genomic_DNA"/>
</dbReference>
<evidence type="ECO:0000313" key="10">
    <source>
        <dbReference type="Proteomes" id="UP001642487"/>
    </source>
</evidence>
<dbReference type="PANTHER" id="PTHR24286">
    <property type="entry name" value="CYTOCHROME P450 26"/>
    <property type="match status" value="1"/>
</dbReference>
<evidence type="ECO:0000256" key="5">
    <source>
        <dbReference type="ARBA" id="ARBA00022989"/>
    </source>
</evidence>
<proteinExistence type="inferred from homology"/>
<name>A0ABP0YB45_9ROSI</name>
<evidence type="ECO:0000256" key="2">
    <source>
        <dbReference type="ARBA" id="ARBA00010617"/>
    </source>
</evidence>
<keyword evidence="7" id="KW-0560">Oxidoreductase</keyword>
<keyword evidence="8" id="KW-0732">Signal</keyword>
<keyword evidence="3" id="KW-0812">Transmembrane</keyword>
<organism evidence="9 10">
    <name type="scientific">Citrullus colocynthis</name>
    <name type="common">colocynth</name>
    <dbReference type="NCBI Taxonomy" id="252529"/>
    <lineage>
        <taxon>Eukaryota</taxon>
        <taxon>Viridiplantae</taxon>
        <taxon>Streptophyta</taxon>
        <taxon>Embryophyta</taxon>
        <taxon>Tracheophyta</taxon>
        <taxon>Spermatophyta</taxon>
        <taxon>Magnoliopsida</taxon>
        <taxon>eudicotyledons</taxon>
        <taxon>Gunneridae</taxon>
        <taxon>Pentapetalae</taxon>
        <taxon>rosids</taxon>
        <taxon>fabids</taxon>
        <taxon>Cucurbitales</taxon>
        <taxon>Cucurbitaceae</taxon>
        <taxon>Benincaseae</taxon>
        <taxon>Citrullus</taxon>
    </lineage>
</organism>
<dbReference type="InterPro" id="IPR017972">
    <property type="entry name" value="Cyt_P450_CS"/>
</dbReference>
<sequence length="476" mass="53947">MITIILLLITIFLFLRFRTTFSSSAEKNLPPGPLGVPFIGQSLSLLGAMRTNSAEQWLQQRVAKYGPISKMTLFGKPTVFVHGAAANKAVVFSGEEGAVSNRQIESLKRILGERNLTELSGEDHKRVRGALVWFLRPQSLKGFVGKMAGEVRKHLDMYWHGNKEVTVSPLMKTLTFDIICSLLFGIEEGPTRKSIIECFKTMVDGIWSVPINLPFTRYNQSLKASAKAQQILKQILKDRTQNLQEEEEEDDDKDLITYLFSIKNKHKEQALSEEEIVHNIILLMIAGHDTTSILITLMLRVLAKNPTVYAAVLQEHEEIAINKESGEALTWEDVSKMKYTWKVAMETLRLYPPVFGGFRVALKDIQLGGYTIPKGWQIFWAAPMTHLDEKIFGDPQKFEPSRFDQNQTPIPPFSFIAFGGGPRICPGYEFAKLETLVTIHYLITQFTWKLTSEDFLIRDPTLTPNKGLPIQIYPKL</sequence>
<dbReference type="PRINTS" id="PR00385">
    <property type="entry name" value="P450"/>
</dbReference>
<evidence type="ECO:0000256" key="4">
    <source>
        <dbReference type="ARBA" id="ARBA00022723"/>
    </source>
</evidence>
<evidence type="ECO:0008006" key="11">
    <source>
        <dbReference type="Google" id="ProtNLM"/>
    </source>
</evidence>
<keyword evidence="6 7" id="KW-0408">Iron</keyword>
<evidence type="ECO:0000313" key="9">
    <source>
        <dbReference type="EMBL" id="CAK9317702.1"/>
    </source>
</evidence>
<evidence type="ECO:0000256" key="3">
    <source>
        <dbReference type="ARBA" id="ARBA00022692"/>
    </source>
</evidence>
<dbReference type="Gene3D" id="1.10.630.10">
    <property type="entry name" value="Cytochrome P450"/>
    <property type="match status" value="1"/>
</dbReference>
<keyword evidence="10" id="KW-1185">Reference proteome</keyword>
<accession>A0ABP0YB45</accession>
<evidence type="ECO:0000256" key="8">
    <source>
        <dbReference type="SAM" id="SignalP"/>
    </source>
</evidence>
<keyword evidence="7" id="KW-0503">Monooxygenase</keyword>
<dbReference type="Pfam" id="PF00067">
    <property type="entry name" value="p450"/>
    <property type="match status" value="1"/>
</dbReference>